<accession>A0A2H0NB25</accession>
<dbReference type="InterPro" id="IPR010994">
    <property type="entry name" value="RuvA_2-like"/>
</dbReference>
<comment type="caution">
    <text evidence="14">Lacks conserved residue(s) required for the propagation of feature annotation.</text>
</comment>
<dbReference type="Gene3D" id="3.40.50.10190">
    <property type="entry name" value="BRCT domain"/>
    <property type="match status" value="1"/>
</dbReference>
<dbReference type="PROSITE" id="PS50172">
    <property type="entry name" value="BRCT"/>
    <property type="match status" value="1"/>
</dbReference>
<protein>
    <recommendedName>
        <fullName evidence="3 14">DNA ligase</fullName>
        <ecNumber evidence="2 14">6.5.1.2</ecNumber>
    </recommendedName>
    <alternativeName>
        <fullName evidence="14">Polydeoxyribonucleotide synthase [NAD(+)]</fullName>
    </alternativeName>
</protein>
<keyword evidence="5 14" id="KW-0235">DNA replication</keyword>
<comment type="similarity">
    <text evidence="13 14">Belongs to the NAD-dependent DNA ligase family. LigA subfamily.</text>
</comment>
<dbReference type="Gene3D" id="3.30.470.30">
    <property type="entry name" value="DNA ligase/mRNA capping enzyme"/>
    <property type="match status" value="1"/>
</dbReference>
<dbReference type="SUPFAM" id="SSF47781">
    <property type="entry name" value="RuvA domain 2-like"/>
    <property type="match status" value="1"/>
</dbReference>
<dbReference type="InterPro" id="IPR013840">
    <property type="entry name" value="DNAligase_N"/>
</dbReference>
<feature type="binding site" evidence="14">
    <location>
        <position position="470"/>
    </location>
    <ligand>
        <name>Zn(2+)</name>
        <dbReference type="ChEBI" id="CHEBI:29105"/>
    </ligand>
</feature>
<evidence type="ECO:0000256" key="14">
    <source>
        <dbReference type="HAMAP-Rule" id="MF_01588"/>
    </source>
</evidence>
<dbReference type="Pfam" id="PF00533">
    <property type="entry name" value="BRCT"/>
    <property type="match status" value="1"/>
</dbReference>
<keyword evidence="6 14" id="KW-0479">Metal-binding</keyword>
<feature type="binding site" evidence="14">
    <location>
        <begin position="83"/>
        <end position="84"/>
    </location>
    <ligand>
        <name>NAD(+)</name>
        <dbReference type="ChEBI" id="CHEBI:57540"/>
    </ligand>
</feature>
<dbReference type="AlphaFoldDB" id="A0A2H0NB25"/>
<evidence type="ECO:0000256" key="6">
    <source>
        <dbReference type="ARBA" id="ARBA00022723"/>
    </source>
</evidence>
<dbReference type="Gene3D" id="1.10.287.610">
    <property type="entry name" value="Helix hairpin bin"/>
    <property type="match status" value="1"/>
</dbReference>
<dbReference type="GO" id="GO:0006281">
    <property type="term" value="P:DNA repair"/>
    <property type="evidence" value="ECO:0007669"/>
    <property type="project" value="UniProtKB-KW"/>
</dbReference>
<feature type="binding site" evidence="14">
    <location>
        <position position="217"/>
    </location>
    <ligand>
        <name>NAD(+)</name>
        <dbReference type="ChEBI" id="CHEBI:57540"/>
    </ligand>
</feature>
<keyword evidence="8 14" id="KW-0862">Zinc</keyword>
<organism evidence="18 19">
    <name type="scientific">Candidatus Jorgensenbacteria bacterium CG11_big_fil_rev_8_21_14_0_20_38_23</name>
    <dbReference type="NCBI Taxonomy" id="1974594"/>
    <lineage>
        <taxon>Bacteria</taxon>
        <taxon>Candidatus Joergenseniibacteriota</taxon>
    </lineage>
</organism>
<dbReference type="Gene3D" id="2.40.50.140">
    <property type="entry name" value="Nucleic acid-binding proteins"/>
    <property type="match status" value="1"/>
</dbReference>
<dbReference type="HAMAP" id="MF_01588">
    <property type="entry name" value="DNA_ligase_A"/>
    <property type="match status" value="1"/>
</dbReference>
<feature type="binding site" evidence="14">
    <location>
        <position position="355"/>
    </location>
    <ligand>
        <name>NAD(+)</name>
        <dbReference type="ChEBI" id="CHEBI:57540"/>
    </ligand>
</feature>
<evidence type="ECO:0000256" key="9">
    <source>
        <dbReference type="ARBA" id="ARBA00022842"/>
    </source>
</evidence>
<dbReference type="Gene3D" id="1.10.150.20">
    <property type="entry name" value="5' to 3' exonuclease, C-terminal subdomain"/>
    <property type="match status" value="2"/>
</dbReference>
<evidence type="ECO:0000313" key="19">
    <source>
        <dbReference type="Proteomes" id="UP000228867"/>
    </source>
</evidence>
<dbReference type="PIRSF" id="PIRSF001604">
    <property type="entry name" value="LigA"/>
    <property type="match status" value="1"/>
</dbReference>
<feature type="coiled-coil region" evidence="16">
    <location>
        <begin position="3"/>
        <end position="30"/>
    </location>
</feature>
<dbReference type="FunFam" id="2.40.50.140:FF:000012">
    <property type="entry name" value="DNA ligase"/>
    <property type="match status" value="1"/>
</dbReference>
<dbReference type="Pfam" id="PF01653">
    <property type="entry name" value="DNA_ligase_aden"/>
    <property type="match status" value="2"/>
</dbReference>
<dbReference type="InterPro" id="IPR018239">
    <property type="entry name" value="DNA_ligase_AS"/>
</dbReference>
<proteinExistence type="inferred from homology"/>
<keyword evidence="14" id="KW-0464">Manganese</keyword>
<dbReference type="InterPro" id="IPR001679">
    <property type="entry name" value="DNA_ligase"/>
</dbReference>
<dbReference type="SMART" id="SM00532">
    <property type="entry name" value="LIGANc"/>
    <property type="match status" value="1"/>
</dbReference>
<evidence type="ECO:0000256" key="10">
    <source>
        <dbReference type="ARBA" id="ARBA00023027"/>
    </source>
</evidence>
<keyword evidence="10 14" id="KW-0520">NAD</keyword>
<evidence type="ECO:0000256" key="16">
    <source>
        <dbReference type="SAM" id="Coils"/>
    </source>
</evidence>
<evidence type="ECO:0000256" key="13">
    <source>
        <dbReference type="ARBA" id="ARBA00060881"/>
    </source>
</evidence>
<comment type="catalytic activity">
    <reaction evidence="12 14 15">
        <text>NAD(+) + (deoxyribonucleotide)n-3'-hydroxyl + 5'-phospho-(deoxyribonucleotide)m = (deoxyribonucleotide)n+m + AMP + beta-nicotinamide D-nucleotide.</text>
        <dbReference type="EC" id="6.5.1.2"/>
    </reaction>
</comment>
<dbReference type="InterPro" id="IPR001357">
    <property type="entry name" value="BRCT_dom"/>
</dbReference>
<feature type="binding site" evidence="14">
    <location>
        <position position="159"/>
    </location>
    <ligand>
        <name>NAD(+)</name>
        <dbReference type="ChEBI" id="CHEBI:57540"/>
    </ligand>
</feature>
<keyword evidence="4 14" id="KW-0436">Ligase</keyword>
<comment type="caution">
    <text evidence="18">The sequence shown here is derived from an EMBL/GenBank/DDBJ whole genome shotgun (WGS) entry which is preliminary data.</text>
</comment>
<dbReference type="PROSITE" id="PS01055">
    <property type="entry name" value="DNA_LIGASE_N1"/>
    <property type="match status" value="1"/>
</dbReference>
<dbReference type="NCBIfam" id="TIGR00575">
    <property type="entry name" value="dnlj"/>
    <property type="match status" value="1"/>
</dbReference>
<dbReference type="SUPFAM" id="SSF50249">
    <property type="entry name" value="Nucleic acid-binding proteins"/>
    <property type="match status" value="1"/>
</dbReference>
<dbReference type="GO" id="GO:0046872">
    <property type="term" value="F:metal ion binding"/>
    <property type="evidence" value="ECO:0007669"/>
    <property type="project" value="UniProtKB-KW"/>
</dbReference>
<dbReference type="SUPFAM" id="SSF52113">
    <property type="entry name" value="BRCT domain"/>
    <property type="match status" value="1"/>
</dbReference>
<name>A0A2H0NB25_9BACT</name>
<dbReference type="PANTHER" id="PTHR23389:SF9">
    <property type="entry name" value="DNA LIGASE"/>
    <property type="match status" value="1"/>
</dbReference>
<reference evidence="18 19" key="1">
    <citation type="submission" date="2017-09" db="EMBL/GenBank/DDBJ databases">
        <title>Depth-based differentiation of microbial function through sediment-hosted aquifers and enrichment of novel symbionts in the deep terrestrial subsurface.</title>
        <authorList>
            <person name="Probst A.J."/>
            <person name="Ladd B."/>
            <person name="Jarett J.K."/>
            <person name="Geller-Mcgrath D.E."/>
            <person name="Sieber C.M."/>
            <person name="Emerson J.B."/>
            <person name="Anantharaman K."/>
            <person name="Thomas B.C."/>
            <person name="Malmstrom R."/>
            <person name="Stieglmeier M."/>
            <person name="Klingl A."/>
            <person name="Woyke T."/>
            <person name="Ryan C.M."/>
            <person name="Banfield J.F."/>
        </authorList>
    </citation>
    <scope>NUCLEOTIDE SEQUENCE [LARGE SCALE GENOMIC DNA]</scope>
    <source>
        <strain evidence="18">CG11_big_fil_rev_8_21_14_0_20_38_23</strain>
    </source>
</reference>
<dbReference type="InterPro" id="IPR013839">
    <property type="entry name" value="DNAligase_adenylation"/>
</dbReference>
<dbReference type="EC" id="6.5.1.2" evidence="2 14"/>
<dbReference type="Proteomes" id="UP000228867">
    <property type="component" value="Unassembled WGS sequence"/>
</dbReference>
<dbReference type="InterPro" id="IPR004150">
    <property type="entry name" value="NAD_DNA_ligase_OB"/>
</dbReference>
<feature type="binding site" evidence="14">
    <location>
        <position position="449"/>
    </location>
    <ligand>
        <name>Zn(2+)</name>
        <dbReference type="ChEBI" id="CHEBI:29105"/>
    </ligand>
</feature>
<dbReference type="GO" id="GO:0005829">
    <property type="term" value="C:cytosol"/>
    <property type="evidence" value="ECO:0007669"/>
    <property type="project" value="TreeGrafter"/>
</dbReference>
<evidence type="ECO:0000256" key="4">
    <source>
        <dbReference type="ARBA" id="ARBA00022598"/>
    </source>
</evidence>
<feature type="active site" description="N6-AMP-lysine intermediate" evidence="14">
    <location>
        <position position="138"/>
    </location>
</feature>
<dbReference type="SMART" id="SM00292">
    <property type="entry name" value="BRCT"/>
    <property type="match status" value="1"/>
</dbReference>
<dbReference type="InterPro" id="IPR033136">
    <property type="entry name" value="DNA_ligase_CS"/>
</dbReference>
<dbReference type="CDD" id="cd00114">
    <property type="entry name" value="LIGANc"/>
    <property type="match status" value="1"/>
</dbReference>
<evidence type="ECO:0000259" key="17">
    <source>
        <dbReference type="PROSITE" id="PS50172"/>
    </source>
</evidence>
<dbReference type="GO" id="GO:0006260">
    <property type="term" value="P:DNA replication"/>
    <property type="evidence" value="ECO:0007669"/>
    <property type="project" value="UniProtKB-KW"/>
</dbReference>
<evidence type="ECO:0000256" key="7">
    <source>
        <dbReference type="ARBA" id="ARBA00022763"/>
    </source>
</evidence>
<evidence type="ECO:0000313" key="18">
    <source>
        <dbReference type="EMBL" id="PIR06109.1"/>
    </source>
</evidence>
<comment type="cofactor">
    <cofactor evidence="14">
        <name>Mg(2+)</name>
        <dbReference type="ChEBI" id="CHEBI:18420"/>
    </cofactor>
    <cofactor evidence="14">
        <name>Mn(2+)</name>
        <dbReference type="ChEBI" id="CHEBI:29035"/>
    </cofactor>
</comment>
<feature type="binding site" evidence="14">
    <location>
        <position position="136"/>
    </location>
    <ligand>
        <name>NAD(+)</name>
        <dbReference type="ChEBI" id="CHEBI:57540"/>
    </ligand>
</feature>
<dbReference type="SUPFAM" id="SSF56091">
    <property type="entry name" value="DNA ligase/mRNA capping enzyme, catalytic domain"/>
    <property type="match status" value="1"/>
</dbReference>
<dbReference type="PANTHER" id="PTHR23389">
    <property type="entry name" value="CHROMOSOME TRANSMISSION FIDELITY FACTOR 18"/>
    <property type="match status" value="1"/>
</dbReference>
<dbReference type="Pfam" id="PF03120">
    <property type="entry name" value="OB_DNA_ligase"/>
    <property type="match status" value="1"/>
</dbReference>
<dbReference type="CDD" id="cd17748">
    <property type="entry name" value="BRCT_DNA_ligase_like"/>
    <property type="match status" value="1"/>
</dbReference>
<sequence length="718" mass="81536">MDKKKAKERIEKLKEEINKYRYAYHVLNKSLISDAALDSLKKELFDLENQFPEFITSDSPTQRVGSKPLKEFKKVTHEEPMLSFNDAFSEEDMKAWLERLENYLKTQIPADSTQTTAENSQRKSASSPRQSAFYCELKIDGLAIELVYENDIFVQGSTRGDGLIGEDVTQNLKTIEAIPLKLLKKEEVIKNLKNLKLVSTAEFLEKHWPKRLVVRGEVFLTKKEFQRINQEQIKAGLKLYANPRNIAAGSIRQLDPKITASRRLDSFQYEIVTNLHLKTHEEKHLLLKAFGFKTNPHNQALNSLEEVFDFRNQQVKRREELSYEIDGIVVIVNDNEIFQKGGVVGKAPRAAIAYKFSPREATTQVLDIKVQVGRTGTLTPVAVLKPVEVGGVKITHATLHNWDQIKRLGLKIGDTVIVSRAGDVIPQISQVLKDLRTGREKEFKMPQNCPIDNSKVVREGALFRCSNPKCGARHREFLKHFVSKTAFDIRGLGGKIIDRFLDEGLISDAADIFALKEGDIAVLERFGEKSSQNIVKEIKTRQKTSLSRFIYSLGILHVGEETALLLARQFSQNNSQKIIKPSEVGRFFQNYSLEKFQEISDIGPKVSQSIFDWFKSEKNINFLEKLEKVGVEIATEKPKAQSSKLKGFTFVLTGTLKTMSREEAKERIRTLGGEILESVSKKTSFVVVGEEPGSKYGKAKQLGIKIINERKFLEMIEI</sequence>
<dbReference type="PROSITE" id="PS01056">
    <property type="entry name" value="DNA_LIGASE_N2"/>
    <property type="match status" value="1"/>
</dbReference>
<evidence type="ECO:0000256" key="11">
    <source>
        <dbReference type="ARBA" id="ARBA00023204"/>
    </source>
</evidence>
<evidence type="ECO:0000256" key="15">
    <source>
        <dbReference type="RuleBase" id="RU000618"/>
    </source>
</evidence>
<dbReference type="NCBIfam" id="NF005932">
    <property type="entry name" value="PRK07956.1"/>
    <property type="match status" value="1"/>
</dbReference>
<comment type="function">
    <text evidence="1 14">DNA ligase that catalyzes the formation of phosphodiester linkages between 5'-phosphoryl and 3'-hydroxyl groups in double-stranded DNA using NAD as a coenzyme and as the energy source for the reaction. It is essential for DNA replication and repair of damaged DNA.</text>
</comment>
<keyword evidence="7 14" id="KW-0227">DNA damage</keyword>
<keyword evidence="16" id="KW-0175">Coiled coil</keyword>
<evidence type="ECO:0000256" key="2">
    <source>
        <dbReference type="ARBA" id="ARBA00012722"/>
    </source>
</evidence>
<evidence type="ECO:0000256" key="8">
    <source>
        <dbReference type="ARBA" id="ARBA00022833"/>
    </source>
</evidence>
<evidence type="ECO:0000256" key="12">
    <source>
        <dbReference type="ARBA" id="ARBA00034005"/>
    </source>
</evidence>
<evidence type="ECO:0000256" key="3">
    <source>
        <dbReference type="ARBA" id="ARBA00013308"/>
    </source>
</evidence>
<evidence type="ECO:0000256" key="5">
    <source>
        <dbReference type="ARBA" id="ARBA00022705"/>
    </source>
</evidence>
<evidence type="ECO:0000256" key="1">
    <source>
        <dbReference type="ARBA" id="ARBA00004067"/>
    </source>
</evidence>
<dbReference type="InterPro" id="IPR012340">
    <property type="entry name" value="NA-bd_OB-fold"/>
</dbReference>
<dbReference type="FunFam" id="1.10.150.20:FF:000007">
    <property type="entry name" value="DNA ligase"/>
    <property type="match status" value="1"/>
</dbReference>
<dbReference type="InterPro" id="IPR036420">
    <property type="entry name" value="BRCT_dom_sf"/>
</dbReference>
<gene>
    <name evidence="14" type="primary">ligA</name>
    <name evidence="18" type="ORF">COV54_03340</name>
</gene>
<keyword evidence="11 14" id="KW-0234">DNA repair</keyword>
<dbReference type="GO" id="GO:0003911">
    <property type="term" value="F:DNA ligase (NAD+) activity"/>
    <property type="evidence" value="ECO:0007669"/>
    <property type="project" value="UniProtKB-UniRule"/>
</dbReference>
<keyword evidence="9 14" id="KW-0460">Magnesium</keyword>
<dbReference type="EMBL" id="PCWR01000067">
    <property type="protein sequence ID" value="PIR06109.1"/>
    <property type="molecule type" value="Genomic_DNA"/>
</dbReference>
<feature type="domain" description="BRCT" evidence="17">
    <location>
        <begin position="640"/>
        <end position="718"/>
    </location>
</feature>